<reference evidence="1 2" key="1">
    <citation type="submission" date="2017-04" db="EMBL/GenBank/DDBJ databases">
        <title>Genome Sequence of Marinobacter salarius strain SMR5 Isolated from a culture of the Diatom Skeletonema marinoi.</title>
        <authorList>
            <person name="Topel M."/>
            <person name="Pinder M.I.M."/>
            <person name="Johansson O.N."/>
            <person name="Kourtchenko O."/>
            <person name="Godhe A."/>
            <person name="Clarke A.K."/>
        </authorList>
    </citation>
    <scope>NUCLEOTIDE SEQUENCE [LARGE SCALE GENOMIC DNA]</scope>
    <source>
        <strain evidence="1 2">SMR5</strain>
    </source>
</reference>
<dbReference type="Gene3D" id="3.40.50.2300">
    <property type="match status" value="2"/>
</dbReference>
<dbReference type="InterPro" id="IPR007487">
    <property type="entry name" value="ABC_transpt-TYRBP-like"/>
</dbReference>
<sequence>MKPTYNTKVGNESGGHASRCVLASAVLFLLFVLSMPLQPVYAQSSSGAQVYLAGSENSALNRRMLSLLKEALGSGINIRSFNSGQASQDKTTPVITLGPEAFTRVRQGNRDVPILALLVDQSFIKGYAERSEGSVSGILYNPPLIRQAVAGQEILPHATRVAMLARPETVEIYESLVEKLPAYGLQARVFVVSSDNDLIPTLIHALNYGDFILAAPDSGIYNPRTIKHILLTAYRRNRIVIGPSQAYVKAGSLASTYTPLTEIAKLAANYIEQYRRDGQFPPPAYPDVFRIELNDQVARSLNIPLPDRQEIINSISERLAGSEEASDE</sequence>
<gene>
    <name evidence="1" type="ORF">MARSALSMR5_02274</name>
</gene>
<dbReference type="GeneID" id="77256218"/>
<accession>A0A1W6KAA4</accession>
<dbReference type="EMBL" id="CP020931">
    <property type="protein sequence ID" value="ARM84347.1"/>
    <property type="molecule type" value="Genomic_DNA"/>
</dbReference>
<dbReference type="PANTHER" id="PTHR35271:SF1">
    <property type="entry name" value="ABC TRANSPORTER, SUBSTRATE-BINDING LIPOPROTEIN"/>
    <property type="match status" value="1"/>
</dbReference>
<evidence type="ECO:0000313" key="2">
    <source>
        <dbReference type="Proteomes" id="UP000193100"/>
    </source>
</evidence>
<proteinExistence type="predicted"/>
<name>A0A1W6KAA4_9GAMM</name>
<evidence type="ECO:0000313" key="1">
    <source>
        <dbReference type="EMBL" id="ARM84347.1"/>
    </source>
</evidence>
<dbReference type="PANTHER" id="PTHR35271">
    <property type="entry name" value="ABC TRANSPORTER, SUBSTRATE-BINDING LIPOPROTEIN-RELATED"/>
    <property type="match status" value="1"/>
</dbReference>
<dbReference type="RefSeq" id="WP_085680757.1">
    <property type="nucleotide sequence ID" value="NZ_CP020931.1"/>
</dbReference>
<dbReference type="STRING" id="1420917.AU15_15825"/>
<dbReference type="AlphaFoldDB" id="A0A1W6KAA4"/>
<protein>
    <submittedName>
        <fullName evidence="1">ABC transporter substrate-binding protein</fullName>
    </submittedName>
</protein>
<organism evidence="1 2">
    <name type="scientific">Marinobacter salarius</name>
    <dbReference type="NCBI Taxonomy" id="1420917"/>
    <lineage>
        <taxon>Bacteria</taxon>
        <taxon>Pseudomonadati</taxon>
        <taxon>Pseudomonadota</taxon>
        <taxon>Gammaproteobacteria</taxon>
        <taxon>Pseudomonadales</taxon>
        <taxon>Marinobacteraceae</taxon>
        <taxon>Marinobacter</taxon>
    </lineage>
</organism>
<dbReference type="Proteomes" id="UP000193100">
    <property type="component" value="Chromosome"/>
</dbReference>